<accession>A0ABP9WMR2</accession>
<keyword evidence="2" id="KW-0472">Membrane</keyword>
<dbReference type="EMBL" id="BAABRT010000006">
    <property type="protein sequence ID" value="GAA5524510.1"/>
    <property type="molecule type" value="Genomic_DNA"/>
</dbReference>
<evidence type="ECO:0000313" key="4">
    <source>
        <dbReference type="Proteomes" id="UP001408594"/>
    </source>
</evidence>
<keyword evidence="1" id="KW-0175">Coiled coil</keyword>
<evidence type="ECO:0000256" key="2">
    <source>
        <dbReference type="SAM" id="Phobius"/>
    </source>
</evidence>
<keyword evidence="4" id="KW-1185">Reference proteome</keyword>
<protein>
    <submittedName>
        <fullName evidence="3">Uncharacterized protein</fullName>
    </submittedName>
</protein>
<feature type="transmembrane region" description="Helical" evidence="2">
    <location>
        <begin position="169"/>
        <end position="195"/>
    </location>
</feature>
<sequence length="845" mass="91133">MIGKELFQIVSTGTTLHEKPAAEVVATAAKLLKVPTSQAQRLLLKGWVIKDQLSRAKVVEYRARLEQIGLKIAVYPAGKFDNRALLARLNATGRKSPRGNAGPAGESTTEGAVKLAQTVKLDPHSNLPGGQQQRSTSERQALEQLQALFADTELPGQSFASSLRILPGAMAAAIVPGAFLLLAILLFSLVINIAWELSASLLASGAIAAGSIGAAAVALLAIALVAGLTVVPFFRVKNCVSSASGQSTAEEARRPLNRQDAPQLFLLLEALSSRACLPEVDRILVSRGAGITGSAVLGDVWRQRTTLLVGLSAVRACSGRELIALLARAMSFYSGRGWGLVSYLVFGTAQRLRALESTFEGGRVLDVADRSSPVFAGLDKLLGHGAKPLAAMVSRMLTLHRRLAAGAADLLQKRADRQMAIIIGSDGFSQFTEKWWQLDHSAQIAAEANRGACLVNQRLADFPAGVAWLMGHLDAQTRESLELAMTHRADPWALSAPADINRIAEVEFLSVKPMMRGNFSTEKLFRNLSALSAELSSGEGLGAQPVGHRQLLAATREMEEAMPVLREYFNRIVPLRMLSMGSPVSGSLAALDLQGCIDWLRGELLELGETQARLAELENRAARMQLGRMLLKAKLPVDAQEYLLSGATVSAADKTLRDNEARLDNLQQQVRAVHSVFALRIKAACKSMPRDMATVVNRHIKTLGEFETLASRLENIDSYVALLAQARQRLPGISRAAHPVAERLVDLARGEWMGLLADLNRCPRLAQGGVINQLQKRVGSIAEGKLPRAAKAQEVMLRQLQTQLKVASAEFLAQYRVVLAKVLGPCLEVERARGVRPLRLLAVSA</sequence>
<feature type="coiled-coil region" evidence="1">
    <location>
        <begin position="600"/>
        <end position="669"/>
    </location>
</feature>
<feature type="transmembrane region" description="Helical" evidence="2">
    <location>
        <begin position="207"/>
        <end position="234"/>
    </location>
</feature>
<keyword evidence="2" id="KW-1133">Transmembrane helix</keyword>
<evidence type="ECO:0000256" key="1">
    <source>
        <dbReference type="SAM" id="Coils"/>
    </source>
</evidence>
<evidence type="ECO:0000313" key="3">
    <source>
        <dbReference type="EMBL" id="GAA5524510.1"/>
    </source>
</evidence>
<comment type="caution">
    <text evidence="3">The sequence shown here is derived from an EMBL/GenBank/DDBJ whole genome shotgun (WGS) entry which is preliminary data.</text>
</comment>
<name>A0ABP9WMR2_9GAMM</name>
<gene>
    <name evidence="3" type="ORF">Maes01_01067</name>
</gene>
<keyword evidence="2" id="KW-0812">Transmembrane</keyword>
<reference evidence="3 4" key="1">
    <citation type="submission" date="2024-02" db="EMBL/GenBank/DDBJ databases">
        <title>Microbulbifer aestuariivivens NBRC 112533.</title>
        <authorList>
            <person name="Ichikawa N."/>
            <person name="Katano-Makiyama Y."/>
            <person name="Hidaka K."/>
        </authorList>
    </citation>
    <scope>NUCLEOTIDE SEQUENCE [LARGE SCALE GENOMIC DNA]</scope>
    <source>
        <strain evidence="3 4">NBRC 112533</strain>
    </source>
</reference>
<proteinExistence type="predicted"/>
<dbReference type="Proteomes" id="UP001408594">
    <property type="component" value="Unassembled WGS sequence"/>
</dbReference>
<dbReference type="RefSeq" id="WP_345549528.1">
    <property type="nucleotide sequence ID" value="NZ_BAABRT010000006.1"/>
</dbReference>
<organism evidence="3 4">
    <name type="scientific">Microbulbifer aestuariivivens</name>
    <dbReference type="NCBI Taxonomy" id="1908308"/>
    <lineage>
        <taxon>Bacteria</taxon>
        <taxon>Pseudomonadati</taxon>
        <taxon>Pseudomonadota</taxon>
        <taxon>Gammaproteobacteria</taxon>
        <taxon>Cellvibrionales</taxon>
        <taxon>Microbulbiferaceae</taxon>
        <taxon>Microbulbifer</taxon>
    </lineage>
</organism>